<dbReference type="CDD" id="cd00028">
    <property type="entry name" value="B_lectin"/>
    <property type="match status" value="1"/>
</dbReference>
<keyword evidence="8 21" id="KW-0732">Signal</keyword>
<feature type="signal peptide" evidence="21">
    <location>
        <begin position="1"/>
        <end position="28"/>
    </location>
</feature>
<feature type="region of interest" description="Disordered" evidence="20">
    <location>
        <begin position="406"/>
        <end position="428"/>
    </location>
</feature>
<evidence type="ECO:0000256" key="16">
    <source>
        <dbReference type="ARBA" id="ARBA00023170"/>
    </source>
</evidence>
<keyword evidence="6" id="KW-0808">Transferase</keyword>
<dbReference type="Gene3D" id="2.90.10.10">
    <property type="entry name" value="Bulb-type lectin domain"/>
    <property type="match status" value="1"/>
</dbReference>
<evidence type="ECO:0000256" key="15">
    <source>
        <dbReference type="ARBA" id="ARBA00023157"/>
    </source>
</evidence>
<dbReference type="InterPro" id="IPR000858">
    <property type="entry name" value="S_locus_glycoprot_dom"/>
</dbReference>
<evidence type="ECO:0000256" key="5">
    <source>
        <dbReference type="ARBA" id="ARBA00022553"/>
    </source>
</evidence>
<evidence type="ECO:0000256" key="18">
    <source>
        <dbReference type="ARBA" id="ARBA00047899"/>
    </source>
</evidence>
<keyword evidence="10" id="KW-0547">Nucleotide-binding</keyword>
<keyword evidence="16" id="KW-0675">Receptor</keyword>
<gene>
    <name evidence="24" type="ORF">Scaly_2558700</name>
</gene>
<evidence type="ECO:0000256" key="21">
    <source>
        <dbReference type="SAM" id="SignalP"/>
    </source>
</evidence>
<dbReference type="PANTHER" id="PTHR32444">
    <property type="entry name" value="BULB-TYPE LECTIN DOMAIN-CONTAINING PROTEIN"/>
    <property type="match status" value="1"/>
</dbReference>
<evidence type="ECO:0000256" key="4">
    <source>
        <dbReference type="ARBA" id="ARBA00022527"/>
    </source>
</evidence>
<dbReference type="Pfam" id="PF00954">
    <property type="entry name" value="S_locus_glycop"/>
    <property type="match status" value="1"/>
</dbReference>
<dbReference type="GO" id="GO:0030246">
    <property type="term" value="F:carbohydrate binding"/>
    <property type="evidence" value="ECO:0007669"/>
    <property type="project" value="UniProtKB-KW"/>
</dbReference>
<dbReference type="InterPro" id="IPR036426">
    <property type="entry name" value="Bulb-type_lectin_dom_sf"/>
</dbReference>
<keyword evidence="11 24" id="KW-0418">Kinase</keyword>
<evidence type="ECO:0000313" key="24">
    <source>
        <dbReference type="EMBL" id="KAL0308037.1"/>
    </source>
</evidence>
<keyword evidence="4" id="KW-0723">Serine/threonine-protein kinase</keyword>
<dbReference type="InterPro" id="IPR003609">
    <property type="entry name" value="Pan_app"/>
</dbReference>
<dbReference type="CDD" id="cd01098">
    <property type="entry name" value="PAN_AP_plant"/>
    <property type="match status" value="1"/>
</dbReference>
<keyword evidence="12" id="KW-0067">ATP-binding</keyword>
<keyword evidence="3" id="KW-1003">Cell membrane</keyword>
<evidence type="ECO:0000256" key="11">
    <source>
        <dbReference type="ARBA" id="ARBA00022777"/>
    </source>
</evidence>
<evidence type="ECO:0000256" key="13">
    <source>
        <dbReference type="ARBA" id="ARBA00022989"/>
    </source>
</evidence>
<protein>
    <recommendedName>
        <fullName evidence="2">non-specific serine/threonine protein kinase</fullName>
        <ecNumber evidence="2">2.7.11.1</ecNumber>
    </recommendedName>
</protein>
<feature type="chain" id="PRO_5043957515" description="non-specific serine/threonine protein kinase" evidence="21">
    <location>
        <begin position="29"/>
        <end position="523"/>
    </location>
</feature>
<comment type="subcellular location">
    <subcellularLocation>
        <location evidence="1">Cell membrane</location>
        <topology evidence="1">Single-pass type I membrane protein</topology>
    </subcellularLocation>
</comment>
<reference evidence="24" key="1">
    <citation type="submission" date="2020-06" db="EMBL/GenBank/DDBJ databases">
        <authorList>
            <person name="Li T."/>
            <person name="Hu X."/>
            <person name="Zhang T."/>
            <person name="Song X."/>
            <person name="Zhang H."/>
            <person name="Dai N."/>
            <person name="Sheng W."/>
            <person name="Hou X."/>
            <person name="Wei L."/>
        </authorList>
    </citation>
    <scope>NUCLEOTIDE SEQUENCE</scope>
    <source>
        <strain evidence="24">KEN8</strain>
        <tissue evidence="24">Leaf</tissue>
    </source>
</reference>
<evidence type="ECO:0000256" key="9">
    <source>
        <dbReference type="ARBA" id="ARBA00022734"/>
    </source>
</evidence>
<evidence type="ECO:0000256" key="17">
    <source>
        <dbReference type="ARBA" id="ARBA00023180"/>
    </source>
</evidence>
<evidence type="ECO:0000256" key="12">
    <source>
        <dbReference type="ARBA" id="ARBA00022840"/>
    </source>
</evidence>
<comment type="catalytic activity">
    <reaction evidence="19">
        <text>L-seryl-[protein] + ATP = O-phospho-L-seryl-[protein] + ADP + H(+)</text>
        <dbReference type="Rhea" id="RHEA:17989"/>
        <dbReference type="Rhea" id="RHEA-COMP:9863"/>
        <dbReference type="Rhea" id="RHEA-COMP:11604"/>
        <dbReference type="ChEBI" id="CHEBI:15378"/>
        <dbReference type="ChEBI" id="CHEBI:29999"/>
        <dbReference type="ChEBI" id="CHEBI:30616"/>
        <dbReference type="ChEBI" id="CHEBI:83421"/>
        <dbReference type="ChEBI" id="CHEBI:456216"/>
        <dbReference type="EC" id="2.7.11.1"/>
    </reaction>
</comment>
<evidence type="ECO:0000256" key="3">
    <source>
        <dbReference type="ARBA" id="ARBA00022475"/>
    </source>
</evidence>
<dbReference type="SMART" id="SM00108">
    <property type="entry name" value="B_lectin"/>
    <property type="match status" value="1"/>
</dbReference>
<keyword evidence="15" id="KW-1015">Disulfide bond</keyword>
<feature type="domain" description="Apple" evidence="23">
    <location>
        <begin position="315"/>
        <end position="398"/>
    </location>
</feature>
<evidence type="ECO:0000256" key="8">
    <source>
        <dbReference type="ARBA" id="ARBA00022729"/>
    </source>
</evidence>
<name>A0AAW2KNK8_9LAMI</name>
<dbReference type="GO" id="GO:0004674">
    <property type="term" value="F:protein serine/threonine kinase activity"/>
    <property type="evidence" value="ECO:0007669"/>
    <property type="project" value="UniProtKB-KW"/>
</dbReference>
<evidence type="ECO:0000256" key="7">
    <source>
        <dbReference type="ARBA" id="ARBA00022692"/>
    </source>
</evidence>
<keyword evidence="5" id="KW-0597">Phosphoprotein</keyword>
<evidence type="ECO:0000256" key="6">
    <source>
        <dbReference type="ARBA" id="ARBA00022679"/>
    </source>
</evidence>
<dbReference type="PROSITE" id="PS50948">
    <property type="entry name" value="PAN"/>
    <property type="match status" value="1"/>
</dbReference>
<evidence type="ECO:0000256" key="20">
    <source>
        <dbReference type="SAM" id="MobiDB-lite"/>
    </source>
</evidence>
<dbReference type="EC" id="2.7.11.1" evidence="2"/>
<dbReference type="Pfam" id="PF01453">
    <property type="entry name" value="B_lectin"/>
    <property type="match status" value="1"/>
</dbReference>
<evidence type="ECO:0000256" key="19">
    <source>
        <dbReference type="ARBA" id="ARBA00048679"/>
    </source>
</evidence>
<keyword evidence="17" id="KW-0325">Glycoprotein</keyword>
<keyword evidence="7" id="KW-0812">Transmembrane</keyword>
<keyword evidence="14" id="KW-0472">Membrane</keyword>
<accession>A0AAW2KNK8</accession>
<dbReference type="PANTHER" id="PTHR32444:SF118">
    <property type="entry name" value="OS09G0551150 PROTEIN"/>
    <property type="match status" value="1"/>
</dbReference>
<dbReference type="Pfam" id="PF08276">
    <property type="entry name" value="PAN_2"/>
    <property type="match status" value="1"/>
</dbReference>
<keyword evidence="9" id="KW-0430">Lectin</keyword>
<evidence type="ECO:0000259" key="23">
    <source>
        <dbReference type="PROSITE" id="PS50948"/>
    </source>
</evidence>
<dbReference type="GO" id="GO:0005524">
    <property type="term" value="F:ATP binding"/>
    <property type="evidence" value="ECO:0007669"/>
    <property type="project" value="UniProtKB-KW"/>
</dbReference>
<evidence type="ECO:0000259" key="22">
    <source>
        <dbReference type="PROSITE" id="PS50927"/>
    </source>
</evidence>
<evidence type="ECO:0000256" key="1">
    <source>
        <dbReference type="ARBA" id="ARBA00004251"/>
    </source>
</evidence>
<dbReference type="EMBL" id="JACGWM010000281">
    <property type="protein sequence ID" value="KAL0308037.1"/>
    <property type="molecule type" value="Genomic_DNA"/>
</dbReference>
<comment type="catalytic activity">
    <reaction evidence="18">
        <text>L-threonyl-[protein] + ATP = O-phospho-L-threonyl-[protein] + ADP + H(+)</text>
        <dbReference type="Rhea" id="RHEA:46608"/>
        <dbReference type="Rhea" id="RHEA-COMP:11060"/>
        <dbReference type="Rhea" id="RHEA-COMP:11605"/>
        <dbReference type="ChEBI" id="CHEBI:15378"/>
        <dbReference type="ChEBI" id="CHEBI:30013"/>
        <dbReference type="ChEBI" id="CHEBI:30616"/>
        <dbReference type="ChEBI" id="CHEBI:61977"/>
        <dbReference type="ChEBI" id="CHEBI:456216"/>
        <dbReference type="EC" id="2.7.11.1"/>
    </reaction>
</comment>
<comment type="caution">
    <text evidence="24">The sequence shown here is derived from an EMBL/GenBank/DDBJ whole genome shotgun (WGS) entry which is preliminary data.</text>
</comment>
<feature type="domain" description="Bulb-type lectin" evidence="22">
    <location>
        <begin position="26"/>
        <end position="147"/>
    </location>
</feature>
<organism evidence="24">
    <name type="scientific">Sesamum calycinum</name>
    <dbReference type="NCBI Taxonomy" id="2727403"/>
    <lineage>
        <taxon>Eukaryota</taxon>
        <taxon>Viridiplantae</taxon>
        <taxon>Streptophyta</taxon>
        <taxon>Embryophyta</taxon>
        <taxon>Tracheophyta</taxon>
        <taxon>Spermatophyta</taxon>
        <taxon>Magnoliopsida</taxon>
        <taxon>eudicotyledons</taxon>
        <taxon>Gunneridae</taxon>
        <taxon>Pentapetalae</taxon>
        <taxon>asterids</taxon>
        <taxon>lamiids</taxon>
        <taxon>Lamiales</taxon>
        <taxon>Pedaliaceae</taxon>
        <taxon>Sesamum</taxon>
    </lineage>
</organism>
<sequence length="523" mass="58014">MACCPFATLLYAILHAVTFLEFTIGADTLPPNQTIVNGQTLISQSQIFEVGFFSPGASANSFLGIWYRNTPDVVCWVANRNNPIRDPEGVFLAIDRNGTLVISSAGRVIWSTNSSGRVASNPILQLLDTGNLVVVDEAGESSSRESYIWQSFDYPSDTRLPGMNMVDDPDTGQEKYLTSWRNSDDPSPGNFTYRIENQGLAELVIFQGTTKTYRTGQWNGLGFTGVSANPGPAFKSNSKFKNDELRYSMNEKKDKWNLVYTLPRDPCDNYGQCGPYGICSTEKTPICECLKGFAPKAQQDWDWSSGCARSRPLNCRGGDGFIGVPGVKFPDMLKFWVNTSMNIGECPAECLKNCNCTAYANPYITDGRSGCLIWYGDLIDIREVYGADSKQIVYIRLPVSELESNNNLQKTKRNKKMPEKRLKRRGNNSSTMSHLKVWTRAIFMQCRFPTAARRKNEDLELPLFKLSMIAAATNNFARGNMIGEGGFGPAKLLVNCVGKLVIVRKKICNETRGKLATMIAAAS</sequence>
<dbReference type="SUPFAM" id="SSF51110">
    <property type="entry name" value="alpha-D-mannose-specific plant lectins"/>
    <property type="match status" value="1"/>
</dbReference>
<reference evidence="24" key="2">
    <citation type="journal article" date="2024" name="Plant">
        <title>Genomic evolution and insights into agronomic trait innovations of Sesamum species.</title>
        <authorList>
            <person name="Miao H."/>
            <person name="Wang L."/>
            <person name="Qu L."/>
            <person name="Liu H."/>
            <person name="Sun Y."/>
            <person name="Le M."/>
            <person name="Wang Q."/>
            <person name="Wei S."/>
            <person name="Zheng Y."/>
            <person name="Lin W."/>
            <person name="Duan Y."/>
            <person name="Cao H."/>
            <person name="Xiong S."/>
            <person name="Wang X."/>
            <person name="Wei L."/>
            <person name="Li C."/>
            <person name="Ma Q."/>
            <person name="Ju M."/>
            <person name="Zhao R."/>
            <person name="Li G."/>
            <person name="Mu C."/>
            <person name="Tian Q."/>
            <person name="Mei H."/>
            <person name="Zhang T."/>
            <person name="Gao T."/>
            <person name="Zhang H."/>
        </authorList>
    </citation>
    <scope>NUCLEOTIDE SEQUENCE</scope>
    <source>
        <strain evidence="24">KEN8</strain>
    </source>
</reference>
<dbReference type="InterPro" id="IPR001480">
    <property type="entry name" value="Bulb-type_lectin_dom"/>
</dbReference>
<dbReference type="SMART" id="SM00473">
    <property type="entry name" value="PAN_AP"/>
    <property type="match status" value="1"/>
</dbReference>
<dbReference type="GO" id="GO:0005886">
    <property type="term" value="C:plasma membrane"/>
    <property type="evidence" value="ECO:0007669"/>
    <property type="project" value="UniProtKB-SubCell"/>
</dbReference>
<dbReference type="AlphaFoldDB" id="A0AAW2KNK8"/>
<evidence type="ECO:0000256" key="2">
    <source>
        <dbReference type="ARBA" id="ARBA00012513"/>
    </source>
</evidence>
<evidence type="ECO:0000256" key="14">
    <source>
        <dbReference type="ARBA" id="ARBA00023136"/>
    </source>
</evidence>
<dbReference type="PROSITE" id="PS50927">
    <property type="entry name" value="BULB_LECTIN"/>
    <property type="match status" value="1"/>
</dbReference>
<keyword evidence="13" id="KW-1133">Transmembrane helix</keyword>
<proteinExistence type="predicted"/>
<dbReference type="GO" id="GO:0048544">
    <property type="term" value="P:recognition of pollen"/>
    <property type="evidence" value="ECO:0007669"/>
    <property type="project" value="InterPro"/>
</dbReference>
<evidence type="ECO:0000256" key="10">
    <source>
        <dbReference type="ARBA" id="ARBA00022741"/>
    </source>
</evidence>
<dbReference type="FunFam" id="2.90.10.10:FF:000009">
    <property type="entry name" value="Receptor-like serine/threonine-protein kinase SD1-8"/>
    <property type="match status" value="1"/>
</dbReference>